<keyword evidence="10 12" id="KW-0539">Nucleus</keyword>
<evidence type="ECO:0000256" key="2">
    <source>
        <dbReference type="ARBA" id="ARBA00004496"/>
    </source>
</evidence>
<feature type="region of interest" description="Disordered" evidence="13">
    <location>
        <begin position="1"/>
        <end position="116"/>
    </location>
</feature>
<dbReference type="EMBL" id="CATQJA010002620">
    <property type="protein sequence ID" value="CAJ0573545.1"/>
    <property type="molecule type" value="Genomic_DNA"/>
</dbReference>
<accession>A0AA36C9W1</accession>
<evidence type="ECO:0000256" key="13">
    <source>
        <dbReference type="SAM" id="MobiDB-lite"/>
    </source>
</evidence>
<keyword evidence="17" id="KW-1185">Reference proteome</keyword>
<evidence type="ECO:0000313" key="16">
    <source>
        <dbReference type="EMBL" id="CAJ0573545.1"/>
    </source>
</evidence>
<dbReference type="InterPro" id="IPR030456">
    <property type="entry name" value="TF_fork_head_CS_2"/>
</dbReference>
<evidence type="ECO:0000259" key="14">
    <source>
        <dbReference type="PROSITE" id="PS50039"/>
    </source>
</evidence>
<protein>
    <recommendedName>
        <fullName evidence="11">Forkhead box protein O</fullName>
    </recommendedName>
</protein>
<dbReference type="CDD" id="cd20032">
    <property type="entry name" value="FH_FOXO"/>
    <property type="match status" value="1"/>
</dbReference>
<proteinExistence type="predicted"/>
<feature type="compositionally biased region" description="Polar residues" evidence="13">
    <location>
        <begin position="54"/>
        <end position="74"/>
    </location>
</feature>
<feature type="domain" description="Fork-head" evidence="14">
    <location>
        <begin position="224"/>
        <end position="317"/>
    </location>
</feature>
<dbReference type="Pfam" id="PF00250">
    <property type="entry name" value="Forkhead"/>
    <property type="match status" value="2"/>
</dbReference>
<evidence type="ECO:0000313" key="15">
    <source>
        <dbReference type="EMBL" id="CAJ0564464.1"/>
    </source>
</evidence>
<evidence type="ECO:0000256" key="9">
    <source>
        <dbReference type="ARBA" id="ARBA00023163"/>
    </source>
</evidence>
<keyword evidence="7" id="KW-0805">Transcription regulation</keyword>
<dbReference type="PROSITE" id="PS50039">
    <property type="entry name" value="FORK_HEAD_3"/>
    <property type="match status" value="2"/>
</dbReference>
<keyword evidence="3" id="KW-0217">Developmental protein</keyword>
<dbReference type="InterPro" id="IPR036390">
    <property type="entry name" value="WH_DNA-bd_sf"/>
</dbReference>
<dbReference type="Proteomes" id="UP001177023">
    <property type="component" value="Unassembled WGS sequence"/>
</dbReference>
<evidence type="ECO:0000256" key="8">
    <source>
        <dbReference type="ARBA" id="ARBA00023125"/>
    </source>
</evidence>
<keyword evidence="6" id="KW-0341">Growth regulation</keyword>
<dbReference type="PANTHER" id="PTHR45767:SF2">
    <property type="entry name" value="FORKHEAD BOX PROTEIN O"/>
    <property type="match status" value="1"/>
</dbReference>
<evidence type="ECO:0000256" key="11">
    <source>
        <dbReference type="ARBA" id="ARBA00039893"/>
    </source>
</evidence>
<dbReference type="SMART" id="SM00339">
    <property type="entry name" value="FH"/>
    <property type="match status" value="2"/>
</dbReference>
<evidence type="ECO:0000256" key="5">
    <source>
        <dbReference type="ARBA" id="ARBA00022553"/>
    </source>
</evidence>
<sequence>MEPGASGEQLDIDDLSPMARDRCNTWPMRRPGAPQHEQSPHHIHEAIEEEGSIFDSSENVNNSQTVLNSPDGNQFSPSMSSPNGGFGGGGGMAPSSGASDTSDPGQAPNKKSATRRNAWGSMSYADLITQAIMGSPDKRLTLAQVYEWMVQNVPYFRDKGDSNSSAGWKKTELDGVAGVRLGGGGPDWCSPRVHWTPTRRTIIYHRPNVFSKEHDLAQKKPNPWGEESYSDLIAKSLESAPEGRLKLNEIYQWFSDNIPYFRERSSQEEAAGWKNSIRHNLSLHSRFMRIQNEGAGKSSWWVINPDAKPGRNPRRTRDRAATADSKTIGTLKETRRKARNRVKDLRAMMGGSVSSSQVSISSQGGVDLFNDDPNFAPMYRDRANTNPTSRVSPNMEGFNDFDFPAWIESTGPQGVQIPSDIVDRTQEIRLECVNPSSPAYRRQMGGQNSNGEMKDMKPKLEELPMMQTQQGGGPPSYHELNAVRSQNQQMQNPLLRNAPLGQLPKQGNQFYQPYTWNLSPGQVVPNAHSCASQQVASMGSLPVDLENLTLPEQPLMEMDLEAVLRHELSQTTNNQLNFDL</sequence>
<evidence type="ECO:0000256" key="7">
    <source>
        <dbReference type="ARBA" id="ARBA00023015"/>
    </source>
</evidence>
<feature type="non-terminal residue" evidence="15">
    <location>
        <position position="1"/>
    </location>
</feature>
<feature type="domain" description="Fork-head" evidence="14">
    <location>
        <begin position="119"/>
        <end position="171"/>
    </location>
</feature>
<evidence type="ECO:0000313" key="17">
    <source>
        <dbReference type="Proteomes" id="UP001177023"/>
    </source>
</evidence>
<evidence type="ECO:0000256" key="12">
    <source>
        <dbReference type="PROSITE-ProRule" id="PRU00089"/>
    </source>
</evidence>
<dbReference type="GO" id="GO:0005737">
    <property type="term" value="C:cytoplasm"/>
    <property type="evidence" value="ECO:0007669"/>
    <property type="project" value="UniProtKB-SubCell"/>
</dbReference>
<dbReference type="PANTHER" id="PTHR45767">
    <property type="entry name" value="FORKHEAD BOX PROTEIN O"/>
    <property type="match status" value="1"/>
</dbReference>
<dbReference type="GO" id="GO:0005634">
    <property type="term" value="C:nucleus"/>
    <property type="evidence" value="ECO:0007669"/>
    <property type="project" value="UniProtKB-SubCell"/>
</dbReference>
<gene>
    <name evidence="16" type="ORF">MSPICULIGERA_LOCUS11901</name>
    <name evidence="15" type="ORF">MSPICULIGERA_LOCUS3138</name>
</gene>
<dbReference type="InterPro" id="IPR001766">
    <property type="entry name" value="Fork_head_dom"/>
</dbReference>
<keyword evidence="5" id="KW-0597">Phosphoprotein</keyword>
<keyword evidence="9" id="KW-0804">Transcription</keyword>
<keyword evidence="8 12" id="KW-0238">DNA-binding</keyword>
<dbReference type="EMBL" id="CATQJA010000886">
    <property type="protein sequence ID" value="CAJ0564464.1"/>
    <property type="molecule type" value="Genomic_DNA"/>
</dbReference>
<reference evidence="15" key="1">
    <citation type="submission" date="2023-06" db="EMBL/GenBank/DDBJ databases">
        <authorList>
            <person name="Delattre M."/>
        </authorList>
    </citation>
    <scope>NUCLEOTIDE SEQUENCE</scope>
    <source>
        <strain evidence="15">AF72</strain>
    </source>
</reference>
<organism evidence="15 17">
    <name type="scientific">Mesorhabditis spiculigera</name>
    <dbReference type="NCBI Taxonomy" id="96644"/>
    <lineage>
        <taxon>Eukaryota</taxon>
        <taxon>Metazoa</taxon>
        <taxon>Ecdysozoa</taxon>
        <taxon>Nematoda</taxon>
        <taxon>Chromadorea</taxon>
        <taxon>Rhabditida</taxon>
        <taxon>Rhabditina</taxon>
        <taxon>Rhabditomorpha</taxon>
        <taxon>Rhabditoidea</taxon>
        <taxon>Rhabditidae</taxon>
        <taxon>Mesorhabditinae</taxon>
        <taxon>Mesorhabditis</taxon>
    </lineage>
</organism>
<keyword evidence="4" id="KW-0963">Cytoplasm</keyword>
<evidence type="ECO:0000256" key="4">
    <source>
        <dbReference type="ARBA" id="ARBA00022490"/>
    </source>
</evidence>
<dbReference type="GO" id="GO:0000981">
    <property type="term" value="F:DNA-binding transcription factor activity, RNA polymerase II-specific"/>
    <property type="evidence" value="ECO:0007669"/>
    <property type="project" value="TreeGrafter"/>
</dbReference>
<comment type="caution">
    <text evidence="15">The sequence shown here is derived from an EMBL/GenBank/DDBJ whole genome shotgun (WGS) entry which is preliminary data.</text>
</comment>
<dbReference type="Gene3D" id="1.10.10.10">
    <property type="entry name" value="Winged helix-like DNA-binding domain superfamily/Winged helix DNA-binding domain"/>
    <property type="match status" value="2"/>
</dbReference>
<dbReference type="AlphaFoldDB" id="A0AA36C9W1"/>
<dbReference type="InterPro" id="IPR036388">
    <property type="entry name" value="WH-like_DNA-bd_sf"/>
</dbReference>
<evidence type="ECO:0000256" key="1">
    <source>
        <dbReference type="ARBA" id="ARBA00004123"/>
    </source>
</evidence>
<evidence type="ECO:0000256" key="6">
    <source>
        <dbReference type="ARBA" id="ARBA00022604"/>
    </source>
</evidence>
<evidence type="ECO:0000256" key="3">
    <source>
        <dbReference type="ARBA" id="ARBA00022473"/>
    </source>
</evidence>
<dbReference type="SUPFAM" id="SSF46785">
    <property type="entry name" value="Winged helix' DNA-binding domain"/>
    <property type="match status" value="2"/>
</dbReference>
<feature type="DNA-binding region" description="Fork-head" evidence="12">
    <location>
        <begin position="119"/>
        <end position="171"/>
    </location>
</feature>
<comment type="subcellular location">
    <subcellularLocation>
        <location evidence="2">Cytoplasm</location>
    </subcellularLocation>
    <subcellularLocation>
        <location evidence="1 12">Nucleus</location>
    </subcellularLocation>
</comment>
<feature type="DNA-binding region" description="Fork-head" evidence="12">
    <location>
        <begin position="224"/>
        <end position="317"/>
    </location>
</feature>
<name>A0AA36C9W1_9BILA</name>
<dbReference type="GO" id="GO:0000978">
    <property type="term" value="F:RNA polymerase II cis-regulatory region sequence-specific DNA binding"/>
    <property type="evidence" value="ECO:0007669"/>
    <property type="project" value="TreeGrafter"/>
</dbReference>
<dbReference type="PROSITE" id="PS00658">
    <property type="entry name" value="FORK_HEAD_2"/>
    <property type="match status" value="1"/>
</dbReference>
<feature type="region of interest" description="Disordered" evidence="13">
    <location>
        <begin position="303"/>
        <end position="323"/>
    </location>
</feature>
<evidence type="ECO:0000256" key="10">
    <source>
        <dbReference type="ARBA" id="ARBA00023242"/>
    </source>
</evidence>